<dbReference type="SUPFAM" id="SSF52540">
    <property type="entry name" value="P-loop containing nucleoside triphosphate hydrolases"/>
    <property type="match status" value="1"/>
</dbReference>
<dbReference type="InterPro" id="IPR006689">
    <property type="entry name" value="Small_GTPase_ARF/SAR"/>
</dbReference>
<protein>
    <recommendedName>
        <fullName evidence="15">ADP-ribosylation factor</fullName>
    </recommendedName>
</protein>
<dbReference type="GO" id="GO:0046872">
    <property type="term" value="F:metal ion binding"/>
    <property type="evidence" value="ECO:0007669"/>
    <property type="project" value="UniProtKB-KW"/>
</dbReference>
<dbReference type="SMART" id="SM00177">
    <property type="entry name" value="ARF"/>
    <property type="match status" value="1"/>
</dbReference>
<evidence type="ECO:0000256" key="5">
    <source>
        <dbReference type="ARBA" id="ARBA00022741"/>
    </source>
</evidence>
<keyword evidence="9 11" id="KW-0342">GTP-binding</keyword>
<gene>
    <name evidence="14" type="ORF">OMAR00292_LOCUS732</name>
</gene>
<evidence type="ECO:0000256" key="9">
    <source>
        <dbReference type="ARBA" id="ARBA00023134"/>
    </source>
</evidence>
<dbReference type="PRINTS" id="PR00328">
    <property type="entry name" value="SAR1GTPBP"/>
</dbReference>
<proteinExistence type="inferred from homology"/>
<dbReference type="InterPro" id="IPR024156">
    <property type="entry name" value="Small_GTPase_ARF"/>
</dbReference>
<keyword evidence="8" id="KW-0333">Golgi apparatus</keyword>
<evidence type="ECO:0000256" key="11">
    <source>
        <dbReference type="PIRSR" id="PIRSR606689-1"/>
    </source>
</evidence>
<evidence type="ECO:0000313" key="14">
    <source>
        <dbReference type="EMBL" id="CAE0614857.1"/>
    </source>
</evidence>
<evidence type="ECO:0000256" key="1">
    <source>
        <dbReference type="ARBA" id="ARBA00004555"/>
    </source>
</evidence>
<keyword evidence="7" id="KW-0653">Protein transport</keyword>
<evidence type="ECO:0000256" key="4">
    <source>
        <dbReference type="ARBA" id="ARBA00022707"/>
    </source>
</evidence>
<evidence type="ECO:0000256" key="13">
    <source>
        <dbReference type="RuleBase" id="RU003925"/>
    </source>
</evidence>
<dbReference type="NCBIfam" id="TIGR00231">
    <property type="entry name" value="small_GTP"/>
    <property type="match status" value="1"/>
</dbReference>
<comment type="similarity">
    <text evidence="2 13">Belongs to the small GTPase superfamily. Arf family.</text>
</comment>
<dbReference type="PANTHER" id="PTHR11711">
    <property type="entry name" value="ADP RIBOSYLATION FACTOR-RELATED"/>
    <property type="match status" value="1"/>
</dbReference>
<accession>A0A7S3XEV8</accession>
<organism evidence="14">
    <name type="scientific">Oxyrrhis marina</name>
    <name type="common">Dinoflagellate</name>
    <dbReference type="NCBI Taxonomy" id="2969"/>
    <lineage>
        <taxon>Eukaryota</taxon>
        <taxon>Sar</taxon>
        <taxon>Alveolata</taxon>
        <taxon>Dinophyceae</taxon>
        <taxon>Oxyrrhinales</taxon>
        <taxon>Oxyrrhinaceae</taxon>
        <taxon>Oxyrrhis</taxon>
    </lineage>
</organism>
<keyword evidence="4" id="KW-0519">Myristate</keyword>
<dbReference type="GO" id="GO:0015031">
    <property type="term" value="P:protein transport"/>
    <property type="evidence" value="ECO:0007669"/>
    <property type="project" value="UniProtKB-KW"/>
</dbReference>
<dbReference type="Gene3D" id="3.40.50.300">
    <property type="entry name" value="P-loop containing nucleotide triphosphate hydrolases"/>
    <property type="match status" value="1"/>
</dbReference>
<keyword evidence="5 11" id="KW-0547">Nucleotide-binding</keyword>
<feature type="binding site" evidence="12">
    <location>
        <position position="48"/>
    </location>
    <ligand>
        <name>Mg(2+)</name>
        <dbReference type="ChEBI" id="CHEBI:18420"/>
    </ligand>
</feature>
<evidence type="ECO:0000256" key="2">
    <source>
        <dbReference type="ARBA" id="ARBA00010290"/>
    </source>
</evidence>
<sequence length="178" mass="20193">MGNLLARLFSRVMNRYDARICMIGLDCAGKTTILHKWKTGEVVDTVPTIGFHVETVQYRSSSFTVWDIGGQDKIRQLWKHYYANTGGLIFVVDSNDRERMEEAAKELHLAVAEEELKNVPLLVLANKQDLPSASSKEEVMEKLRLVTLTDRQWYIQPTCATTGDGLYEGLAWLSRVLS</sequence>
<dbReference type="FunFam" id="3.40.50.300:FF:003500">
    <property type="entry name" value="ADP-ribosylation factor 1"/>
    <property type="match status" value="1"/>
</dbReference>
<reference evidence="14" key="1">
    <citation type="submission" date="2021-01" db="EMBL/GenBank/DDBJ databases">
        <authorList>
            <person name="Corre E."/>
            <person name="Pelletier E."/>
            <person name="Niang G."/>
            <person name="Scheremetjew M."/>
            <person name="Finn R."/>
            <person name="Kale V."/>
            <person name="Holt S."/>
            <person name="Cochrane G."/>
            <person name="Meng A."/>
            <person name="Brown T."/>
            <person name="Cohen L."/>
        </authorList>
    </citation>
    <scope>NUCLEOTIDE SEQUENCE</scope>
    <source>
        <strain evidence="14">CCMP1795</strain>
    </source>
</reference>
<evidence type="ECO:0000256" key="3">
    <source>
        <dbReference type="ARBA" id="ARBA00022448"/>
    </source>
</evidence>
<dbReference type="InterPro" id="IPR005225">
    <property type="entry name" value="Small_GTP-bd"/>
</dbReference>
<dbReference type="AlphaFoldDB" id="A0A7S3XEV8"/>
<keyword evidence="10" id="KW-0449">Lipoprotein</keyword>
<dbReference type="EMBL" id="HBIT01001955">
    <property type="protein sequence ID" value="CAE0614857.1"/>
    <property type="molecule type" value="Transcribed_RNA"/>
</dbReference>
<evidence type="ECO:0008006" key="15">
    <source>
        <dbReference type="Google" id="ProtNLM"/>
    </source>
</evidence>
<feature type="binding site" evidence="11">
    <location>
        <begin position="126"/>
        <end position="129"/>
    </location>
    <ligand>
        <name>GTP</name>
        <dbReference type="ChEBI" id="CHEBI:37565"/>
    </ligand>
</feature>
<feature type="binding site" evidence="11">
    <location>
        <begin position="24"/>
        <end position="31"/>
    </location>
    <ligand>
        <name>GTP</name>
        <dbReference type="ChEBI" id="CHEBI:37565"/>
    </ligand>
</feature>
<dbReference type="CDD" id="cd00878">
    <property type="entry name" value="Arf_Arl"/>
    <property type="match status" value="1"/>
</dbReference>
<dbReference type="GO" id="GO:0016192">
    <property type="term" value="P:vesicle-mediated transport"/>
    <property type="evidence" value="ECO:0007669"/>
    <property type="project" value="UniProtKB-KW"/>
</dbReference>
<dbReference type="GO" id="GO:0005525">
    <property type="term" value="F:GTP binding"/>
    <property type="evidence" value="ECO:0007669"/>
    <property type="project" value="UniProtKB-KW"/>
</dbReference>
<dbReference type="SMART" id="SM00175">
    <property type="entry name" value="RAB"/>
    <property type="match status" value="1"/>
</dbReference>
<keyword evidence="3" id="KW-0813">Transport</keyword>
<dbReference type="PROSITE" id="PS51417">
    <property type="entry name" value="ARF"/>
    <property type="match status" value="1"/>
</dbReference>
<evidence type="ECO:0000256" key="12">
    <source>
        <dbReference type="PIRSR" id="PIRSR606689-2"/>
    </source>
</evidence>
<keyword evidence="12" id="KW-0479">Metal-binding</keyword>
<name>A0A7S3XEV8_OXYMA</name>
<dbReference type="InterPro" id="IPR027417">
    <property type="entry name" value="P-loop_NTPase"/>
</dbReference>
<feature type="binding site" evidence="12">
    <location>
        <position position="31"/>
    </location>
    <ligand>
        <name>Mg(2+)</name>
        <dbReference type="ChEBI" id="CHEBI:18420"/>
    </ligand>
</feature>
<dbReference type="GO" id="GO:0003924">
    <property type="term" value="F:GTPase activity"/>
    <property type="evidence" value="ECO:0007669"/>
    <property type="project" value="InterPro"/>
</dbReference>
<evidence type="ECO:0000256" key="7">
    <source>
        <dbReference type="ARBA" id="ARBA00022927"/>
    </source>
</evidence>
<keyword evidence="6" id="KW-0931">ER-Golgi transport</keyword>
<evidence type="ECO:0000256" key="8">
    <source>
        <dbReference type="ARBA" id="ARBA00023034"/>
    </source>
</evidence>
<evidence type="ECO:0000256" key="6">
    <source>
        <dbReference type="ARBA" id="ARBA00022892"/>
    </source>
</evidence>
<dbReference type="SMART" id="SM00178">
    <property type="entry name" value="SAR"/>
    <property type="match status" value="1"/>
</dbReference>
<evidence type="ECO:0000256" key="10">
    <source>
        <dbReference type="ARBA" id="ARBA00023288"/>
    </source>
</evidence>
<keyword evidence="12" id="KW-0460">Magnesium</keyword>
<comment type="subcellular location">
    <subcellularLocation>
        <location evidence="1">Golgi apparatus</location>
    </subcellularLocation>
</comment>
<dbReference type="Pfam" id="PF00025">
    <property type="entry name" value="Arf"/>
    <property type="match status" value="1"/>
</dbReference>
<dbReference type="GO" id="GO:0005794">
    <property type="term" value="C:Golgi apparatus"/>
    <property type="evidence" value="ECO:0007669"/>
    <property type="project" value="UniProtKB-SubCell"/>
</dbReference>
<feature type="binding site" evidence="11">
    <location>
        <position position="70"/>
    </location>
    <ligand>
        <name>GTP</name>
        <dbReference type="ChEBI" id="CHEBI:37565"/>
    </ligand>
</feature>